<keyword evidence="5" id="KW-0963">Cytoplasm</keyword>
<comment type="cofactor">
    <cofactor evidence="11">
        <name>Mn(2+)</name>
        <dbReference type="ChEBI" id="CHEBI:29035"/>
    </cofactor>
    <cofactor evidence="11">
        <name>Mg(2+)</name>
        <dbReference type="ChEBI" id="CHEBI:18420"/>
    </cofactor>
    <text evidence="11">Manganese or magnesium. Binds 1 divalent metal ion per monomer in the absence of substrate. May bind a second metal ion after substrate binding.</text>
</comment>
<dbReference type="AlphaFoldDB" id="A0AAW1QKY8"/>
<dbReference type="InterPro" id="IPR022898">
    <property type="entry name" value="RNase_HII"/>
</dbReference>
<feature type="binding site" evidence="11">
    <location>
        <position position="94"/>
    </location>
    <ligand>
        <name>a divalent metal cation</name>
        <dbReference type="ChEBI" id="CHEBI:60240"/>
    </ligand>
</feature>
<evidence type="ECO:0000256" key="5">
    <source>
        <dbReference type="ARBA" id="ARBA00022490"/>
    </source>
</evidence>
<dbReference type="HAMAP" id="MF_00052_B">
    <property type="entry name" value="RNase_HII_B"/>
    <property type="match status" value="1"/>
</dbReference>
<comment type="function">
    <text evidence="2 12">Endonuclease that specifically degrades the RNA of RNA-DNA hybrids.</text>
</comment>
<sequence>METCLRRSARLARCFASKAEIEPITRPRKRVKRTQQTSSPIQSKTDGPSETQPLTDVTNVPSPSTPAKSKVSSPSRDKEALLLAKGFKSVAGVDEAGRGPLAGPVVAAACHIPLDVDIDFVRDSKKMTAARRELVCQELTTHPRIRWAIKVVDAGMIDRMNILRAALDAMAGAAAALPGDCIDFLLVDGPYLPQGWDTTRAEAIIRGDDRCYAIAAASIIAKVTRDRLMLEYDARWPHYGFAAHKGYGTREHMNALRLHGACPIHRMSFAPLKAQAVRHLPKVSRRKKHVAQAEESFCPDKQQVC</sequence>
<organism evidence="15 16">
    <name type="scientific">Apatococcus lobatus</name>
    <dbReference type="NCBI Taxonomy" id="904363"/>
    <lineage>
        <taxon>Eukaryota</taxon>
        <taxon>Viridiplantae</taxon>
        <taxon>Chlorophyta</taxon>
        <taxon>core chlorophytes</taxon>
        <taxon>Trebouxiophyceae</taxon>
        <taxon>Chlorellales</taxon>
        <taxon>Chlorellaceae</taxon>
        <taxon>Apatococcus</taxon>
    </lineage>
</organism>
<dbReference type="GO" id="GO:0046872">
    <property type="term" value="F:metal ion binding"/>
    <property type="evidence" value="ECO:0007669"/>
    <property type="project" value="UniProtKB-KW"/>
</dbReference>
<evidence type="ECO:0000256" key="7">
    <source>
        <dbReference type="ARBA" id="ARBA00022723"/>
    </source>
</evidence>
<dbReference type="GO" id="GO:0043137">
    <property type="term" value="P:DNA replication, removal of RNA primer"/>
    <property type="evidence" value="ECO:0007669"/>
    <property type="project" value="TreeGrafter"/>
</dbReference>
<dbReference type="InterPro" id="IPR001352">
    <property type="entry name" value="RNase_HII/HIII"/>
</dbReference>
<dbReference type="CDD" id="cd07182">
    <property type="entry name" value="RNase_HII_bacteria_HII_like"/>
    <property type="match status" value="1"/>
</dbReference>
<dbReference type="GO" id="GO:0004523">
    <property type="term" value="F:RNA-DNA hybrid ribonuclease activity"/>
    <property type="evidence" value="ECO:0007669"/>
    <property type="project" value="UniProtKB-UniRule"/>
</dbReference>
<dbReference type="PANTHER" id="PTHR10954:SF23">
    <property type="entry name" value="RIBONUCLEASE"/>
    <property type="match status" value="1"/>
</dbReference>
<comment type="catalytic activity">
    <reaction evidence="1 11 12">
        <text>Endonucleolytic cleavage to 5'-phosphomonoester.</text>
        <dbReference type="EC" id="3.1.26.4"/>
    </reaction>
</comment>
<evidence type="ECO:0000313" key="15">
    <source>
        <dbReference type="EMBL" id="KAK9822135.1"/>
    </source>
</evidence>
<dbReference type="Gene3D" id="3.30.420.10">
    <property type="entry name" value="Ribonuclease H-like superfamily/Ribonuclease H"/>
    <property type="match status" value="1"/>
</dbReference>
<feature type="domain" description="RNase H type-2" evidence="14">
    <location>
        <begin position="88"/>
        <end position="281"/>
    </location>
</feature>
<reference evidence="15 16" key="1">
    <citation type="journal article" date="2024" name="Nat. Commun.">
        <title>Phylogenomics reveals the evolutionary origins of lichenization in chlorophyte algae.</title>
        <authorList>
            <person name="Puginier C."/>
            <person name="Libourel C."/>
            <person name="Otte J."/>
            <person name="Skaloud P."/>
            <person name="Haon M."/>
            <person name="Grisel S."/>
            <person name="Petersen M."/>
            <person name="Berrin J.G."/>
            <person name="Delaux P.M."/>
            <person name="Dal Grande F."/>
            <person name="Keller J."/>
        </authorList>
    </citation>
    <scope>NUCLEOTIDE SEQUENCE [LARGE SCALE GENOMIC DNA]</scope>
    <source>
        <strain evidence="15 16">SAG 2145</strain>
    </source>
</reference>
<evidence type="ECO:0000256" key="10">
    <source>
        <dbReference type="ARBA" id="ARBA00023211"/>
    </source>
</evidence>
<dbReference type="EMBL" id="JALJOS010000034">
    <property type="protein sequence ID" value="KAK9822135.1"/>
    <property type="molecule type" value="Genomic_DNA"/>
</dbReference>
<keyword evidence="10" id="KW-0464">Manganese</keyword>
<keyword evidence="8 11" id="KW-0255">Endonuclease</keyword>
<dbReference type="InterPro" id="IPR024567">
    <property type="entry name" value="RNase_HII/HIII_dom"/>
</dbReference>
<evidence type="ECO:0000256" key="1">
    <source>
        <dbReference type="ARBA" id="ARBA00000077"/>
    </source>
</evidence>
<feature type="binding site" evidence="11">
    <location>
        <position position="95"/>
    </location>
    <ligand>
        <name>a divalent metal cation</name>
        <dbReference type="ChEBI" id="CHEBI:60240"/>
    </ligand>
</feature>
<feature type="compositionally biased region" description="Polar residues" evidence="13">
    <location>
        <begin position="34"/>
        <end position="74"/>
    </location>
</feature>
<dbReference type="Proteomes" id="UP001438707">
    <property type="component" value="Unassembled WGS sequence"/>
</dbReference>
<name>A0AAW1QKY8_9CHLO</name>
<dbReference type="Pfam" id="PF01351">
    <property type="entry name" value="RNase_HII"/>
    <property type="match status" value="1"/>
</dbReference>
<dbReference type="PANTHER" id="PTHR10954">
    <property type="entry name" value="RIBONUCLEASE H2 SUBUNIT A"/>
    <property type="match status" value="1"/>
</dbReference>
<evidence type="ECO:0000313" key="16">
    <source>
        <dbReference type="Proteomes" id="UP001438707"/>
    </source>
</evidence>
<feature type="binding site" evidence="11">
    <location>
        <position position="188"/>
    </location>
    <ligand>
        <name>a divalent metal cation</name>
        <dbReference type="ChEBI" id="CHEBI:60240"/>
    </ligand>
</feature>
<evidence type="ECO:0000256" key="12">
    <source>
        <dbReference type="RuleBase" id="RU003515"/>
    </source>
</evidence>
<keyword evidence="7 11" id="KW-0479">Metal-binding</keyword>
<keyword evidence="9 11" id="KW-0378">Hydrolase</keyword>
<feature type="region of interest" description="Disordered" evidence="13">
    <location>
        <begin position="22"/>
        <end position="76"/>
    </location>
</feature>
<dbReference type="NCBIfam" id="NF000595">
    <property type="entry name" value="PRK00015.1-3"/>
    <property type="match status" value="1"/>
</dbReference>
<dbReference type="GO" id="GO:0006298">
    <property type="term" value="P:mismatch repair"/>
    <property type="evidence" value="ECO:0007669"/>
    <property type="project" value="TreeGrafter"/>
</dbReference>
<comment type="similarity">
    <text evidence="4 12">Belongs to the RNase HII family.</text>
</comment>
<dbReference type="SUPFAM" id="SSF53098">
    <property type="entry name" value="Ribonuclease H-like"/>
    <property type="match status" value="1"/>
</dbReference>
<evidence type="ECO:0000256" key="8">
    <source>
        <dbReference type="ARBA" id="ARBA00022759"/>
    </source>
</evidence>
<evidence type="ECO:0000256" key="6">
    <source>
        <dbReference type="ARBA" id="ARBA00022722"/>
    </source>
</evidence>
<evidence type="ECO:0000259" key="14">
    <source>
        <dbReference type="PROSITE" id="PS51975"/>
    </source>
</evidence>
<keyword evidence="6 11" id="KW-0540">Nuclease</keyword>
<dbReference type="GO" id="GO:0003723">
    <property type="term" value="F:RNA binding"/>
    <property type="evidence" value="ECO:0007669"/>
    <property type="project" value="UniProtKB-UniRule"/>
</dbReference>
<evidence type="ECO:0000256" key="4">
    <source>
        <dbReference type="ARBA" id="ARBA00007383"/>
    </source>
</evidence>
<evidence type="ECO:0000256" key="3">
    <source>
        <dbReference type="ARBA" id="ARBA00004496"/>
    </source>
</evidence>
<evidence type="ECO:0000256" key="2">
    <source>
        <dbReference type="ARBA" id="ARBA00004065"/>
    </source>
</evidence>
<comment type="subcellular location">
    <subcellularLocation>
        <location evidence="3">Cytoplasm</location>
    </subcellularLocation>
</comment>
<dbReference type="GO" id="GO:0032299">
    <property type="term" value="C:ribonuclease H2 complex"/>
    <property type="evidence" value="ECO:0007669"/>
    <property type="project" value="TreeGrafter"/>
</dbReference>
<evidence type="ECO:0000256" key="13">
    <source>
        <dbReference type="SAM" id="MobiDB-lite"/>
    </source>
</evidence>
<gene>
    <name evidence="15" type="ORF">WJX74_009935</name>
</gene>
<comment type="caution">
    <text evidence="15">The sequence shown here is derived from an EMBL/GenBank/DDBJ whole genome shotgun (WGS) entry which is preliminary data.</text>
</comment>
<dbReference type="InterPro" id="IPR012337">
    <property type="entry name" value="RNaseH-like_sf"/>
</dbReference>
<protein>
    <recommendedName>
        <fullName evidence="12">Ribonuclease</fullName>
        <ecNumber evidence="12">3.1.26.4</ecNumber>
    </recommendedName>
</protein>
<accession>A0AAW1QKY8</accession>
<dbReference type="PROSITE" id="PS51975">
    <property type="entry name" value="RNASE_H_2"/>
    <property type="match status" value="1"/>
</dbReference>
<keyword evidence="16" id="KW-1185">Reference proteome</keyword>
<proteinExistence type="inferred from homology"/>
<dbReference type="EC" id="3.1.26.4" evidence="12"/>
<dbReference type="InterPro" id="IPR036397">
    <property type="entry name" value="RNaseH_sf"/>
</dbReference>
<evidence type="ECO:0000256" key="11">
    <source>
        <dbReference type="PROSITE-ProRule" id="PRU01319"/>
    </source>
</evidence>
<dbReference type="GO" id="GO:0005737">
    <property type="term" value="C:cytoplasm"/>
    <property type="evidence" value="ECO:0007669"/>
    <property type="project" value="UniProtKB-SubCell"/>
</dbReference>
<evidence type="ECO:0000256" key="9">
    <source>
        <dbReference type="ARBA" id="ARBA00022801"/>
    </source>
</evidence>